<evidence type="ECO:0000313" key="8">
    <source>
        <dbReference type="Proteomes" id="UP001248709"/>
    </source>
</evidence>
<comment type="subcellular location">
    <subcellularLocation>
        <location evidence="1">Membrane</location>
        <topology evidence="1">Multi-pass membrane protein</topology>
    </subcellularLocation>
</comment>
<comment type="similarity">
    <text evidence="2">Belongs to the TerC family.</text>
</comment>
<evidence type="ECO:0000256" key="4">
    <source>
        <dbReference type="ARBA" id="ARBA00022989"/>
    </source>
</evidence>
<sequence length="219" mass="23380">MESIWLLGEILMVNLVLSGDNAVVIAMASKNLPDRHRKQAVWWGAAGAVFLRCILTLAAVLLLKIPYIQAGGGLMLLWISFKLLLEEEDHVRVNGGQTVWKAIRTILAADFIMSLDNVLAIAGLADGDLALIVIGIALSIPVVVWGSGIISGWLHRFPVLIYFGAYILAYTAGEMLLKDAKLGAMLSFLLPALHSLLPVALGVAVVAAGGIKRHTPKAG</sequence>
<dbReference type="NCBIfam" id="TIGR03717">
    <property type="entry name" value="R_switched_YjbE"/>
    <property type="match status" value="1"/>
</dbReference>
<feature type="transmembrane region" description="Helical" evidence="6">
    <location>
        <begin position="106"/>
        <end position="125"/>
    </location>
</feature>
<dbReference type="EMBL" id="JAUSUY010000007">
    <property type="protein sequence ID" value="MDT3426529.1"/>
    <property type="molecule type" value="Genomic_DNA"/>
</dbReference>
<comment type="caution">
    <text evidence="7">The sequence shown here is derived from an EMBL/GenBank/DDBJ whole genome shotgun (WGS) entry which is preliminary data.</text>
</comment>
<reference evidence="7 8" key="1">
    <citation type="submission" date="2023-07" db="EMBL/GenBank/DDBJ databases">
        <title>Genomic Encyclopedia of Type Strains, Phase IV (KMG-IV): sequencing the most valuable type-strain genomes for metagenomic binning, comparative biology and taxonomic classification.</title>
        <authorList>
            <person name="Goeker M."/>
        </authorList>
    </citation>
    <scope>NUCLEOTIDE SEQUENCE [LARGE SCALE GENOMIC DNA]</scope>
    <source>
        <strain evidence="7 8">T98</strain>
    </source>
</reference>
<dbReference type="PANTHER" id="PTHR30238:SF4">
    <property type="entry name" value="SLL1022 PROTEIN"/>
    <property type="match status" value="1"/>
</dbReference>
<evidence type="ECO:0000256" key="6">
    <source>
        <dbReference type="SAM" id="Phobius"/>
    </source>
</evidence>
<organism evidence="7 8">
    <name type="scientific">Paenibacillus forsythiae</name>
    <dbReference type="NCBI Taxonomy" id="365616"/>
    <lineage>
        <taxon>Bacteria</taxon>
        <taxon>Bacillati</taxon>
        <taxon>Bacillota</taxon>
        <taxon>Bacilli</taxon>
        <taxon>Bacillales</taxon>
        <taxon>Paenibacillaceae</taxon>
        <taxon>Paenibacillus</taxon>
    </lineage>
</organism>
<evidence type="ECO:0000256" key="5">
    <source>
        <dbReference type="ARBA" id="ARBA00023136"/>
    </source>
</evidence>
<proteinExistence type="inferred from homology"/>
<feature type="transmembrane region" description="Helical" evidence="6">
    <location>
        <begin position="188"/>
        <end position="211"/>
    </location>
</feature>
<evidence type="ECO:0000313" key="7">
    <source>
        <dbReference type="EMBL" id="MDT3426529.1"/>
    </source>
</evidence>
<feature type="transmembrane region" description="Helical" evidence="6">
    <location>
        <begin position="67"/>
        <end position="85"/>
    </location>
</feature>
<name>A0ABU3H6W5_9BACL</name>
<keyword evidence="3 6" id="KW-0812">Transmembrane</keyword>
<dbReference type="PANTHER" id="PTHR30238">
    <property type="entry name" value="MEMBRANE BOUND PREDICTED REDOX MODULATOR"/>
    <property type="match status" value="1"/>
</dbReference>
<keyword evidence="5 6" id="KW-0472">Membrane</keyword>
<dbReference type="Proteomes" id="UP001248709">
    <property type="component" value="Unassembled WGS sequence"/>
</dbReference>
<evidence type="ECO:0000256" key="2">
    <source>
        <dbReference type="ARBA" id="ARBA00007511"/>
    </source>
</evidence>
<evidence type="ECO:0000256" key="3">
    <source>
        <dbReference type="ARBA" id="ARBA00022692"/>
    </source>
</evidence>
<keyword evidence="4 6" id="KW-1133">Transmembrane helix</keyword>
<evidence type="ECO:0000256" key="1">
    <source>
        <dbReference type="ARBA" id="ARBA00004141"/>
    </source>
</evidence>
<dbReference type="InterPro" id="IPR005496">
    <property type="entry name" value="Integral_membrane_TerC"/>
</dbReference>
<feature type="transmembrane region" description="Helical" evidence="6">
    <location>
        <begin position="131"/>
        <end position="150"/>
    </location>
</feature>
<feature type="transmembrane region" description="Helical" evidence="6">
    <location>
        <begin position="157"/>
        <end position="176"/>
    </location>
</feature>
<keyword evidence="8" id="KW-1185">Reference proteome</keyword>
<accession>A0ABU3H6W5</accession>
<protein>
    <submittedName>
        <fullName evidence="7">YjbE family integral membrane protein</fullName>
    </submittedName>
</protein>
<dbReference type="RefSeq" id="WP_312001004.1">
    <property type="nucleotide sequence ID" value="NZ_JAUSUY010000007.1"/>
</dbReference>
<dbReference type="Pfam" id="PF03741">
    <property type="entry name" value="TerC"/>
    <property type="match status" value="1"/>
</dbReference>
<feature type="transmembrane region" description="Helical" evidence="6">
    <location>
        <begin position="6"/>
        <end position="28"/>
    </location>
</feature>
<gene>
    <name evidence="7" type="ORF">J2Z22_002055</name>
</gene>
<feature type="transmembrane region" description="Helical" evidence="6">
    <location>
        <begin position="40"/>
        <end position="61"/>
    </location>
</feature>
<dbReference type="InterPro" id="IPR022301">
    <property type="entry name" value="Integral_membrane_YjbE"/>
</dbReference>